<evidence type="ECO:0000313" key="4">
    <source>
        <dbReference type="Proteomes" id="UP000008281"/>
    </source>
</evidence>
<sequence>MTHLYIPLISEEITTVQPKRADLQGVRGIAILAVLGFHFLPNYFPNGYLGVDQFFVLSGFLMCMLLSKNSINGSTISFILEFYYRRLKRILPLYLLIIALSLVGLFYFFPDTAFETNLISGERSLVFISNRWKTEAEDYFSKVIFLSTAIDIFTHTWSLSVEVQFDFFIPIIYQLIVKTLPPQLEVHSFLLLAMSSYGYSKFFCTENDAFNSPIARMWQFSTGIIVNLISKKSAFEGIHNNGSFKSFIKYSCLISVVFIIGCPIELPAEILR</sequence>
<keyword evidence="1" id="KW-0472">Membrane</keyword>
<dbReference type="OrthoDB" id="10061508at2759"/>
<dbReference type="AlphaFoldDB" id="E3NVL9"/>
<protein>
    <recommendedName>
        <fullName evidence="2">Acyltransferase 3 domain-containing protein</fullName>
    </recommendedName>
</protein>
<organism evidence="4">
    <name type="scientific">Caenorhabditis remanei</name>
    <name type="common">Caenorhabditis vulgaris</name>
    <dbReference type="NCBI Taxonomy" id="31234"/>
    <lineage>
        <taxon>Eukaryota</taxon>
        <taxon>Metazoa</taxon>
        <taxon>Ecdysozoa</taxon>
        <taxon>Nematoda</taxon>
        <taxon>Chromadorea</taxon>
        <taxon>Rhabditida</taxon>
        <taxon>Rhabditina</taxon>
        <taxon>Rhabditomorpha</taxon>
        <taxon>Rhabditoidea</taxon>
        <taxon>Rhabditidae</taxon>
        <taxon>Peloderinae</taxon>
        <taxon>Caenorhabditis</taxon>
    </lineage>
</organism>
<keyword evidence="1" id="KW-0812">Transmembrane</keyword>
<feature type="transmembrane region" description="Helical" evidence="1">
    <location>
        <begin position="25"/>
        <end position="44"/>
    </location>
</feature>
<accession>E3NVL9</accession>
<dbReference type="GO" id="GO:0016747">
    <property type="term" value="F:acyltransferase activity, transferring groups other than amino-acyl groups"/>
    <property type="evidence" value="ECO:0007669"/>
    <property type="project" value="InterPro"/>
</dbReference>
<dbReference type="GO" id="GO:0016020">
    <property type="term" value="C:membrane"/>
    <property type="evidence" value="ECO:0007669"/>
    <property type="project" value="TreeGrafter"/>
</dbReference>
<dbReference type="HOGENOM" id="CLU_1023920_0_0_1"/>
<evidence type="ECO:0000259" key="2">
    <source>
        <dbReference type="Pfam" id="PF01757"/>
    </source>
</evidence>
<keyword evidence="1" id="KW-1133">Transmembrane helix</keyword>
<gene>
    <name evidence="3" type="ORF">CRE_06267</name>
</gene>
<dbReference type="STRING" id="31234.E3NVL9"/>
<dbReference type="InParanoid" id="E3NVL9"/>
<reference evidence="3" key="1">
    <citation type="submission" date="2007-07" db="EMBL/GenBank/DDBJ databases">
        <title>PCAP assembly of the Caenorhabditis remanei genome.</title>
        <authorList>
            <consortium name="The Caenorhabditis remanei Sequencing Consortium"/>
            <person name="Wilson R.K."/>
        </authorList>
    </citation>
    <scope>NUCLEOTIDE SEQUENCE [LARGE SCALE GENOMIC DNA]</scope>
    <source>
        <strain evidence="3">PB4641</strain>
    </source>
</reference>
<evidence type="ECO:0000256" key="1">
    <source>
        <dbReference type="SAM" id="Phobius"/>
    </source>
</evidence>
<feature type="domain" description="Acyltransferase 3" evidence="2">
    <location>
        <begin position="21"/>
        <end position="255"/>
    </location>
</feature>
<dbReference type="Pfam" id="PF01757">
    <property type="entry name" value="Acyl_transf_3"/>
    <property type="match status" value="1"/>
</dbReference>
<keyword evidence="4" id="KW-1185">Reference proteome</keyword>
<dbReference type="PANTHER" id="PTHR23028">
    <property type="entry name" value="ACETYLTRANSFERASE"/>
    <property type="match status" value="1"/>
</dbReference>
<dbReference type="Proteomes" id="UP000008281">
    <property type="component" value="Unassembled WGS sequence"/>
</dbReference>
<dbReference type="InterPro" id="IPR050879">
    <property type="entry name" value="Acyltransferase_3"/>
</dbReference>
<dbReference type="EMBL" id="DS271030">
    <property type="protein sequence ID" value="EFO98743.1"/>
    <property type="molecule type" value="Genomic_DNA"/>
</dbReference>
<dbReference type="GO" id="GO:0000271">
    <property type="term" value="P:polysaccharide biosynthetic process"/>
    <property type="evidence" value="ECO:0007669"/>
    <property type="project" value="TreeGrafter"/>
</dbReference>
<name>E3NVL9_CAERE</name>
<feature type="transmembrane region" description="Helical" evidence="1">
    <location>
        <begin position="90"/>
        <end position="109"/>
    </location>
</feature>
<proteinExistence type="predicted"/>
<dbReference type="InterPro" id="IPR002656">
    <property type="entry name" value="Acyl_transf_3_dom"/>
</dbReference>
<dbReference type="PANTHER" id="PTHR23028:SF132">
    <property type="entry name" value="ACYL_TRANSF_3 DOMAIN-CONTAINING PROTEIN"/>
    <property type="match status" value="1"/>
</dbReference>
<evidence type="ECO:0000313" key="3">
    <source>
        <dbReference type="EMBL" id="EFO98743.1"/>
    </source>
</evidence>
<feature type="transmembrane region" description="Helical" evidence="1">
    <location>
        <begin position="50"/>
        <end position="69"/>
    </location>
</feature>